<evidence type="ECO:0000256" key="9">
    <source>
        <dbReference type="ARBA" id="ARBA00023140"/>
    </source>
</evidence>
<dbReference type="PANTHER" id="PTHR10909">
    <property type="entry name" value="ELECTRON TRANSPORT OXIDOREDUCTASE"/>
    <property type="match status" value="1"/>
</dbReference>
<keyword evidence="8" id="KW-0443">Lipid metabolism</keyword>
<feature type="region of interest" description="Disordered" evidence="13">
    <location>
        <begin position="1"/>
        <end position="30"/>
    </location>
</feature>
<dbReference type="Pfam" id="PF02770">
    <property type="entry name" value="Acyl-CoA_dh_M"/>
    <property type="match status" value="1"/>
</dbReference>
<feature type="domain" description="Acyl-CoA oxidase/dehydrogenase middle" evidence="15">
    <location>
        <begin position="160"/>
        <end position="271"/>
    </location>
</feature>
<evidence type="ECO:0000256" key="11">
    <source>
        <dbReference type="PIRSR" id="PIRSR000168-1"/>
    </source>
</evidence>
<dbReference type="GO" id="GO:0003997">
    <property type="term" value="F:acyl-CoA oxidase activity"/>
    <property type="evidence" value="ECO:0007669"/>
    <property type="project" value="InterPro"/>
</dbReference>
<evidence type="ECO:0000313" key="18">
    <source>
        <dbReference type="Proteomes" id="UP000218209"/>
    </source>
</evidence>
<dbReference type="Pfam" id="PF01756">
    <property type="entry name" value="ACOX"/>
    <property type="match status" value="1"/>
</dbReference>
<evidence type="ECO:0000256" key="8">
    <source>
        <dbReference type="ARBA" id="ARBA00023098"/>
    </source>
</evidence>
<dbReference type="InterPro" id="IPR036250">
    <property type="entry name" value="AcylCo_DH-like_C"/>
</dbReference>
<evidence type="ECO:0000256" key="7">
    <source>
        <dbReference type="ARBA" id="ARBA00023002"/>
    </source>
</evidence>
<dbReference type="InterPro" id="IPR009100">
    <property type="entry name" value="AcylCoA_DH/oxidase_NM_dom_sf"/>
</dbReference>
<name>A0A1X6NZ76_PORUM</name>
<organism evidence="17 18">
    <name type="scientific">Porphyra umbilicalis</name>
    <name type="common">Purple laver</name>
    <name type="synonym">Red alga</name>
    <dbReference type="NCBI Taxonomy" id="2786"/>
    <lineage>
        <taxon>Eukaryota</taxon>
        <taxon>Rhodophyta</taxon>
        <taxon>Bangiophyceae</taxon>
        <taxon>Bangiales</taxon>
        <taxon>Bangiaceae</taxon>
        <taxon>Porphyra</taxon>
    </lineage>
</organism>
<dbReference type="GO" id="GO:0071949">
    <property type="term" value="F:FAD binding"/>
    <property type="evidence" value="ECO:0007669"/>
    <property type="project" value="InterPro"/>
</dbReference>
<comment type="similarity">
    <text evidence="3 10">Belongs to the acyl-CoA oxidase family.</text>
</comment>
<feature type="active site" description="Proton acceptor" evidence="11">
    <location>
        <position position="443"/>
    </location>
</feature>
<evidence type="ECO:0000259" key="15">
    <source>
        <dbReference type="Pfam" id="PF02770"/>
    </source>
</evidence>
<dbReference type="Gene3D" id="1.20.140.10">
    <property type="entry name" value="Butyryl-CoA Dehydrogenase, subunit A, domain 3"/>
    <property type="match status" value="2"/>
</dbReference>
<feature type="domain" description="Acyl-CoA oxidase C-terminal" evidence="14">
    <location>
        <begin position="496"/>
        <end position="627"/>
    </location>
</feature>
<dbReference type="SUPFAM" id="SSF56645">
    <property type="entry name" value="Acyl-CoA dehydrogenase NM domain-like"/>
    <property type="match status" value="1"/>
</dbReference>
<keyword evidence="6" id="KW-0276">Fatty acid metabolism</keyword>
<dbReference type="InterPro" id="IPR046373">
    <property type="entry name" value="Acyl-CoA_Oxase/DH_mid-dom_sf"/>
</dbReference>
<dbReference type="InterPro" id="IPR006091">
    <property type="entry name" value="Acyl-CoA_Oxase/DH_mid-dom"/>
</dbReference>
<evidence type="ECO:0000259" key="16">
    <source>
        <dbReference type="Pfam" id="PF22924"/>
    </source>
</evidence>
<accession>A0A1X6NZ76</accession>
<sequence>MVSTTWAPPAPLVAHPPPSRPSGDVPSAAPPAIDVAAAQRYMEGHDHATRAAVLDVMASSPTFRLVAGESKEVERQRTAARWSELAAAGVFVNTITSADPVAGRGKLDAVHETASLLDYSLCIGMSVHFSLFGGSIAALGTPAQAAAWLPGVEALTMRGCFALTELGHGSNARGVETEARFDAAADAFVLHTPSDGAQKYWIGGAAFTARWAVAFAQLYLPGEGDSRGVHAFVVRIRADDGAPVPGVLLADCGYKVGLNGVDNGRIWFTAVPVPRAQLLARYARVDAAGVYSCDAPSPDALFGVTMGALSGGRIGIAASGVGQARVALAIAVRYGLRRRAFAAAPGAPETLLLDYPMHRRRLLPRLATTVVHQGCLNDLKARWGGRLSAKDGHVASCGYKALMTWHALDTMQVAREACGGQGYKSENRIAVSRAALDISATFEGDNTVLLQQVAKACLATYARGVKAGGRFGGALTHLNRAPPPPPSVGTVAFAVHTLQRAEASLLPRLAAAIAATSATPGTTSFDAFTAHQVAADAVARVHTQLLLLASFTSSVAAAPASTRPLLETLGTLHALAVLDDNAVLLCTGALSSADAAAVHGAMDGLCTALRPRAAELADVMTIPDFLLAPIAFDVVAHNSRARL</sequence>
<dbReference type="FunFam" id="2.40.110.10:FF:000005">
    <property type="entry name" value="Acyl-coenzyme A oxidase"/>
    <property type="match status" value="1"/>
</dbReference>
<dbReference type="SUPFAM" id="SSF47203">
    <property type="entry name" value="Acyl-CoA dehydrogenase C-terminal domain-like"/>
    <property type="match status" value="2"/>
</dbReference>
<dbReference type="InterPro" id="IPR002655">
    <property type="entry name" value="Acyl-CoA_oxidase_C"/>
</dbReference>
<protein>
    <recommendedName>
        <fullName evidence="10">Acyl-coenzyme A oxidase</fullName>
    </recommendedName>
</protein>
<comment type="cofactor">
    <cofactor evidence="1">
        <name>FAD</name>
        <dbReference type="ChEBI" id="CHEBI:57692"/>
    </cofactor>
</comment>
<dbReference type="GO" id="GO:0055088">
    <property type="term" value="P:lipid homeostasis"/>
    <property type="evidence" value="ECO:0007669"/>
    <property type="project" value="TreeGrafter"/>
</dbReference>
<keyword evidence="4 10" id="KW-0285">Flavoprotein</keyword>
<keyword evidence="18" id="KW-1185">Reference proteome</keyword>
<evidence type="ECO:0000256" key="10">
    <source>
        <dbReference type="PIRNR" id="PIRNR000168"/>
    </source>
</evidence>
<evidence type="ECO:0000256" key="13">
    <source>
        <dbReference type="SAM" id="MobiDB-lite"/>
    </source>
</evidence>
<dbReference type="EMBL" id="KV918973">
    <property type="protein sequence ID" value="OSX73904.1"/>
    <property type="molecule type" value="Genomic_DNA"/>
</dbReference>
<evidence type="ECO:0000259" key="14">
    <source>
        <dbReference type="Pfam" id="PF01756"/>
    </source>
</evidence>
<gene>
    <name evidence="17" type="ORF">BU14_0320s0016</name>
</gene>
<evidence type="ECO:0000256" key="3">
    <source>
        <dbReference type="ARBA" id="ARBA00006288"/>
    </source>
</evidence>
<feature type="compositionally biased region" description="Pro residues" evidence="13">
    <location>
        <begin position="8"/>
        <end position="20"/>
    </location>
</feature>
<dbReference type="GO" id="GO:0033540">
    <property type="term" value="P:fatty acid beta-oxidation using acyl-CoA oxidase"/>
    <property type="evidence" value="ECO:0007669"/>
    <property type="project" value="TreeGrafter"/>
</dbReference>
<evidence type="ECO:0000256" key="12">
    <source>
        <dbReference type="PIRSR" id="PIRSR000168-2"/>
    </source>
</evidence>
<dbReference type="PIRSF" id="PIRSF000168">
    <property type="entry name" value="Acyl-CoA_oxidase"/>
    <property type="match status" value="1"/>
</dbReference>
<feature type="binding site" evidence="12">
    <location>
        <position position="164"/>
    </location>
    <ligand>
        <name>FAD</name>
        <dbReference type="ChEBI" id="CHEBI:57692"/>
    </ligand>
</feature>
<keyword evidence="9" id="KW-0576">Peroxisome</keyword>
<proteinExistence type="inferred from homology"/>
<evidence type="ECO:0000256" key="1">
    <source>
        <dbReference type="ARBA" id="ARBA00001974"/>
    </source>
</evidence>
<evidence type="ECO:0000256" key="5">
    <source>
        <dbReference type="ARBA" id="ARBA00022827"/>
    </source>
</evidence>
<feature type="domain" description="Acyl-CoA oxidase C-alpha1" evidence="16">
    <location>
        <begin position="307"/>
        <end position="457"/>
    </location>
</feature>
<comment type="subcellular location">
    <subcellularLocation>
        <location evidence="2">Peroxisome</location>
    </subcellularLocation>
</comment>
<evidence type="ECO:0000256" key="6">
    <source>
        <dbReference type="ARBA" id="ARBA00022832"/>
    </source>
</evidence>
<dbReference type="OrthoDB" id="538336at2759"/>
<dbReference type="Pfam" id="PF22924">
    <property type="entry name" value="ACOX_C_alpha1"/>
    <property type="match status" value="1"/>
</dbReference>
<dbReference type="Proteomes" id="UP000218209">
    <property type="component" value="Unassembled WGS sequence"/>
</dbReference>
<dbReference type="FunFam" id="1.20.140.10:FF:000010">
    <property type="entry name" value="Acyl-coenzyme A oxidase"/>
    <property type="match status" value="1"/>
</dbReference>
<evidence type="ECO:0000256" key="2">
    <source>
        <dbReference type="ARBA" id="ARBA00004275"/>
    </source>
</evidence>
<evidence type="ECO:0000313" key="17">
    <source>
        <dbReference type="EMBL" id="OSX73904.1"/>
    </source>
</evidence>
<dbReference type="AlphaFoldDB" id="A0A1X6NZ76"/>
<dbReference type="GO" id="GO:0005504">
    <property type="term" value="F:fatty acid binding"/>
    <property type="evidence" value="ECO:0007669"/>
    <property type="project" value="TreeGrafter"/>
</dbReference>
<dbReference type="Gene3D" id="2.40.110.10">
    <property type="entry name" value="Butyryl-CoA Dehydrogenase, subunit A, domain 2"/>
    <property type="match status" value="1"/>
</dbReference>
<keyword evidence="7" id="KW-0560">Oxidoreductase</keyword>
<evidence type="ECO:0000256" key="4">
    <source>
        <dbReference type="ARBA" id="ARBA00022630"/>
    </source>
</evidence>
<keyword evidence="5 10" id="KW-0274">FAD</keyword>
<dbReference type="PANTHER" id="PTHR10909:SF352">
    <property type="entry name" value="ACYL-COENZYME A OXIDASE-LIKE PROTEIN"/>
    <property type="match status" value="1"/>
</dbReference>
<dbReference type="GO" id="GO:0005777">
    <property type="term" value="C:peroxisome"/>
    <property type="evidence" value="ECO:0007669"/>
    <property type="project" value="UniProtKB-SubCell"/>
</dbReference>
<feature type="binding site" evidence="12">
    <location>
        <position position="203"/>
    </location>
    <ligand>
        <name>FAD</name>
        <dbReference type="ChEBI" id="CHEBI:57692"/>
    </ligand>
</feature>
<dbReference type="InterPro" id="IPR055060">
    <property type="entry name" value="ACOX_C_alpha1"/>
</dbReference>
<dbReference type="InterPro" id="IPR012258">
    <property type="entry name" value="Acyl-CoA_oxidase"/>
</dbReference>
<reference evidence="17 18" key="1">
    <citation type="submission" date="2017-03" db="EMBL/GenBank/DDBJ databases">
        <title>WGS assembly of Porphyra umbilicalis.</title>
        <authorList>
            <person name="Brawley S.H."/>
            <person name="Blouin N.A."/>
            <person name="Ficko-Blean E."/>
            <person name="Wheeler G.L."/>
            <person name="Lohr M."/>
            <person name="Goodson H.V."/>
            <person name="Jenkins J.W."/>
            <person name="Blaby-Haas C.E."/>
            <person name="Helliwell K.E."/>
            <person name="Chan C."/>
            <person name="Marriage T."/>
            <person name="Bhattacharya D."/>
            <person name="Klein A.S."/>
            <person name="Badis Y."/>
            <person name="Brodie J."/>
            <person name="Cao Y."/>
            <person name="Collen J."/>
            <person name="Dittami S.M."/>
            <person name="Gachon C.M."/>
            <person name="Green B.R."/>
            <person name="Karpowicz S."/>
            <person name="Kim J.W."/>
            <person name="Kudahl U."/>
            <person name="Lin S."/>
            <person name="Michel G."/>
            <person name="Mittag M."/>
            <person name="Olson B.J."/>
            <person name="Pangilinan J."/>
            <person name="Peng Y."/>
            <person name="Qiu H."/>
            <person name="Shu S."/>
            <person name="Singer J.T."/>
            <person name="Smith A.G."/>
            <person name="Sprecher B.N."/>
            <person name="Wagner V."/>
            <person name="Wang W."/>
            <person name="Wang Z.-Y."/>
            <person name="Yan J."/>
            <person name="Yarish C."/>
            <person name="Zoeuner-Riek S."/>
            <person name="Zhuang Y."/>
            <person name="Zou Y."/>
            <person name="Lindquist E.A."/>
            <person name="Grimwood J."/>
            <person name="Barry K."/>
            <person name="Rokhsar D.S."/>
            <person name="Schmutz J."/>
            <person name="Stiller J.W."/>
            <person name="Grossman A.R."/>
            <person name="Prochnik S.E."/>
        </authorList>
    </citation>
    <scope>NUCLEOTIDE SEQUENCE [LARGE SCALE GENOMIC DNA]</scope>
    <source>
        <strain evidence="17">4086291</strain>
    </source>
</reference>